<dbReference type="Proteomes" id="UP000580474">
    <property type="component" value="Unassembled WGS sequence"/>
</dbReference>
<evidence type="ECO:0008006" key="4">
    <source>
        <dbReference type="Google" id="ProtNLM"/>
    </source>
</evidence>
<evidence type="ECO:0000256" key="1">
    <source>
        <dbReference type="SAM" id="MobiDB-lite"/>
    </source>
</evidence>
<comment type="caution">
    <text evidence="2">The sequence shown here is derived from an EMBL/GenBank/DDBJ whole genome shotgun (WGS) entry which is preliminary data.</text>
</comment>
<evidence type="ECO:0000313" key="2">
    <source>
        <dbReference type="EMBL" id="MBB5069131.1"/>
    </source>
</evidence>
<dbReference type="RefSeq" id="WP_184478857.1">
    <property type="nucleotide sequence ID" value="NZ_JACHIV010000001.1"/>
</dbReference>
<feature type="region of interest" description="Disordered" evidence="1">
    <location>
        <begin position="1"/>
        <end position="21"/>
    </location>
</feature>
<dbReference type="AlphaFoldDB" id="A0A840NDU2"/>
<gene>
    <name evidence="2" type="ORF">BJ969_002219</name>
</gene>
<reference evidence="2 3" key="1">
    <citation type="submission" date="2020-08" db="EMBL/GenBank/DDBJ databases">
        <title>Sequencing the genomes of 1000 actinobacteria strains.</title>
        <authorList>
            <person name="Klenk H.-P."/>
        </authorList>
    </citation>
    <scope>NUCLEOTIDE SEQUENCE [LARGE SCALE GENOMIC DNA]</scope>
    <source>
        <strain evidence="2 3">DSM 45582</strain>
    </source>
</reference>
<accession>A0A840NDU2</accession>
<sequence>MGGIRQQLNPGDDSPDDDGGVLQVNTAVLKACGDAAADIRDRLDGAREGVETSGTSAGAALSRENFVLGRALTNATETWRSQVDTLVLACDKLDAELHATARGHEAVEAENEMTMAEIAKHFE</sequence>
<keyword evidence="3" id="KW-1185">Reference proteome</keyword>
<dbReference type="EMBL" id="JACHIV010000001">
    <property type="protein sequence ID" value="MBB5069131.1"/>
    <property type="molecule type" value="Genomic_DNA"/>
</dbReference>
<evidence type="ECO:0000313" key="3">
    <source>
        <dbReference type="Proteomes" id="UP000580474"/>
    </source>
</evidence>
<organism evidence="2 3">
    <name type="scientific">Saccharopolyspora gloriosae</name>
    <dbReference type="NCBI Taxonomy" id="455344"/>
    <lineage>
        <taxon>Bacteria</taxon>
        <taxon>Bacillati</taxon>
        <taxon>Actinomycetota</taxon>
        <taxon>Actinomycetes</taxon>
        <taxon>Pseudonocardiales</taxon>
        <taxon>Pseudonocardiaceae</taxon>
        <taxon>Saccharopolyspora</taxon>
    </lineage>
</organism>
<proteinExistence type="predicted"/>
<protein>
    <recommendedName>
        <fullName evidence="4">Excreted virulence factor EspC (Type VII ESX diderm)</fullName>
    </recommendedName>
</protein>
<name>A0A840NDU2_9PSEU</name>